<dbReference type="Pfam" id="PF00083">
    <property type="entry name" value="Sugar_tr"/>
    <property type="match status" value="1"/>
</dbReference>
<dbReference type="GO" id="GO:0016020">
    <property type="term" value="C:membrane"/>
    <property type="evidence" value="ECO:0007669"/>
    <property type="project" value="UniProtKB-SubCell"/>
</dbReference>
<dbReference type="AlphaFoldDB" id="A0A1T3CJM1"/>
<evidence type="ECO:0000256" key="5">
    <source>
        <dbReference type="ARBA" id="ARBA00022989"/>
    </source>
</evidence>
<sequence>MAEKINEPINAVHHEKTDENETMTQVVGIANAFDQAMAQEPPHIFERGQIMTIGVSLVGFCCSTAAGYDASLINNLLQNPWFRETYNVESSGIWAGIVASMMQVGGVAAMPFIGPTMDYFGRRSGLFLGALSIIIGTIIQGTSTSAGQFMGGRFFIGFGAIMNGASGPIYVLEINHPAYRSVMGALYNTLYFSGAIIAAGAARGGLNIGGNASWRLITWLQCLFAGIIIVLSPWIPESPRWLYVHNEREKAVAVLAKCHGRGNPESPWVKLQLQEYEEFLNLDGSDKRWWDYRALFHTRASVYRLCCNLWVSVAAQWAGNSVLSYFLGAVLETAGYSDPIQQANITLINNCQQWAFAILGACYVERVGRRPLLMFAFIGCSITWAGMAIASSEFAKSGGGLNPDGSPSVGTNVAASKASLGLIFIFGSIFSIGITPLQSLYPMEVLSYEMRAKGSALSTLVISAAMLLNQFAWPVAIRNITWKTYIIFAVWNMVQAATIYFFIPETKNRTLEELDEVFEAANPVKVSLANRAVMVNNEGHVIAGSDA</sequence>
<accession>A0A1T3CJM1</accession>
<feature type="transmembrane region" description="Helical" evidence="7">
    <location>
        <begin position="372"/>
        <end position="394"/>
    </location>
</feature>
<dbReference type="InterPro" id="IPR005828">
    <property type="entry name" value="MFS_sugar_transport-like"/>
</dbReference>
<dbReference type="FunFam" id="1.20.1250.20:FF:000134">
    <property type="entry name" value="MFS sugar transporter protein"/>
    <property type="match status" value="1"/>
</dbReference>
<dbReference type="PANTHER" id="PTHR48022">
    <property type="entry name" value="PLASTIDIC GLUCOSE TRANSPORTER 4"/>
    <property type="match status" value="1"/>
</dbReference>
<name>A0A1T3CJM1_9HYPO</name>
<feature type="transmembrane region" description="Helical" evidence="7">
    <location>
        <begin position="414"/>
        <end position="434"/>
    </location>
</feature>
<evidence type="ECO:0000256" key="2">
    <source>
        <dbReference type="ARBA" id="ARBA00010992"/>
    </source>
</evidence>
<comment type="similarity">
    <text evidence="2">Belongs to the major facilitator superfamily. Sugar transporter (TC 2.A.1.1) family.</text>
</comment>
<dbReference type="PANTHER" id="PTHR48022:SF13">
    <property type="entry name" value="MAJOR FACILITATOR SUPERFAMILY (MFS) PROFILE DOMAIN-CONTAINING PROTEIN"/>
    <property type="match status" value="1"/>
</dbReference>
<dbReference type="InterPro" id="IPR005829">
    <property type="entry name" value="Sugar_transporter_CS"/>
</dbReference>
<feature type="transmembrane region" description="Helical" evidence="7">
    <location>
        <begin position="93"/>
        <end position="113"/>
    </location>
</feature>
<feature type="transmembrane region" description="Helical" evidence="7">
    <location>
        <begin position="485"/>
        <end position="503"/>
    </location>
</feature>
<keyword evidence="3" id="KW-0813">Transport</keyword>
<dbReference type="GO" id="GO:0005351">
    <property type="term" value="F:carbohydrate:proton symporter activity"/>
    <property type="evidence" value="ECO:0007669"/>
    <property type="project" value="TreeGrafter"/>
</dbReference>
<evidence type="ECO:0000256" key="6">
    <source>
        <dbReference type="ARBA" id="ARBA00023136"/>
    </source>
</evidence>
<feature type="transmembrane region" description="Helical" evidence="7">
    <location>
        <begin position="455"/>
        <end position="473"/>
    </location>
</feature>
<keyword evidence="5 7" id="KW-1133">Transmembrane helix</keyword>
<dbReference type="Gene3D" id="1.20.1250.20">
    <property type="entry name" value="MFS general substrate transporter like domains"/>
    <property type="match status" value="1"/>
</dbReference>
<feature type="transmembrane region" description="Helical" evidence="7">
    <location>
        <begin position="184"/>
        <end position="204"/>
    </location>
</feature>
<gene>
    <name evidence="9" type="ORF">A0O28_0078920</name>
</gene>
<keyword evidence="4 7" id="KW-0812">Transmembrane</keyword>
<evidence type="ECO:0000256" key="7">
    <source>
        <dbReference type="SAM" id="Phobius"/>
    </source>
</evidence>
<keyword evidence="6 7" id="KW-0472">Membrane</keyword>
<evidence type="ECO:0000256" key="4">
    <source>
        <dbReference type="ARBA" id="ARBA00022692"/>
    </source>
</evidence>
<keyword evidence="10" id="KW-1185">Reference proteome</keyword>
<organism evidence="9 10">
    <name type="scientific">Trichoderma guizhouense</name>
    <dbReference type="NCBI Taxonomy" id="1491466"/>
    <lineage>
        <taxon>Eukaryota</taxon>
        <taxon>Fungi</taxon>
        <taxon>Dikarya</taxon>
        <taxon>Ascomycota</taxon>
        <taxon>Pezizomycotina</taxon>
        <taxon>Sordariomycetes</taxon>
        <taxon>Hypocreomycetidae</taxon>
        <taxon>Hypocreales</taxon>
        <taxon>Hypocreaceae</taxon>
        <taxon>Trichoderma</taxon>
    </lineage>
</organism>
<proteinExistence type="inferred from homology"/>
<comment type="caution">
    <text evidence="9">The sequence shown here is derived from an EMBL/GenBank/DDBJ whole genome shotgun (WGS) entry which is preliminary data.</text>
</comment>
<dbReference type="InterPro" id="IPR050360">
    <property type="entry name" value="MFS_Sugar_Transporters"/>
</dbReference>
<dbReference type="PROSITE" id="PS00216">
    <property type="entry name" value="SUGAR_TRANSPORT_1"/>
    <property type="match status" value="2"/>
</dbReference>
<evidence type="ECO:0000256" key="1">
    <source>
        <dbReference type="ARBA" id="ARBA00004141"/>
    </source>
</evidence>
<protein>
    <submittedName>
        <fullName evidence="9">MSF permease</fullName>
    </submittedName>
</protein>
<evidence type="ECO:0000259" key="8">
    <source>
        <dbReference type="PROSITE" id="PS50850"/>
    </source>
</evidence>
<evidence type="ECO:0000313" key="9">
    <source>
        <dbReference type="EMBL" id="OPB41175.1"/>
    </source>
</evidence>
<feature type="domain" description="Major facilitator superfamily (MFS) profile" evidence="8">
    <location>
        <begin position="55"/>
        <end position="507"/>
    </location>
</feature>
<feature type="transmembrane region" description="Helical" evidence="7">
    <location>
        <begin position="50"/>
        <end position="73"/>
    </location>
</feature>
<dbReference type="EMBL" id="LVVK01000015">
    <property type="protein sequence ID" value="OPB41175.1"/>
    <property type="molecule type" value="Genomic_DNA"/>
</dbReference>
<feature type="transmembrane region" description="Helical" evidence="7">
    <location>
        <begin position="154"/>
        <end position="172"/>
    </location>
</feature>
<evidence type="ECO:0000256" key="3">
    <source>
        <dbReference type="ARBA" id="ARBA00022448"/>
    </source>
</evidence>
<feature type="transmembrane region" description="Helical" evidence="7">
    <location>
        <begin position="125"/>
        <end position="142"/>
    </location>
</feature>
<comment type="subcellular location">
    <subcellularLocation>
        <location evidence="1">Membrane</location>
        <topology evidence="1">Multi-pass membrane protein</topology>
    </subcellularLocation>
</comment>
<feature type="transmembrane region" description="Helical" evidence="7">
    <location>
        <begin position="216"/>
        <end position="235"/>
    </location>
</feature>
<dbReference type="PROSITE" id="PS50850">
    <property type="entry name" value="MFS"/>
    <property type="match status" value="1"/>
</dbReference>
<evidence type="ECO:0000313" key="10">
    <source>
        <dbReference type="Proteomes" id="UP000191004"/>
    </source>
</evidence>
<dbReference type="Proteomes" id="UP000191004">
    <property type="component" value="Unassembled WGS sequence"/>
</dbReference>
<dbReference type="InterPro" id="IPR020846">
    <property type="entry name" value="MFS_dom"/>
</dbReference>
<reference evidence="9 10" key="1">
    <citation type="submission" date="2016-04" db="EMBL/GenBank/DDBJ databases">
        <title>Multiple horizontal gene transfer events from other fungi enriched the ability of the initially mycotrophic fungus Trichoderma (Ascomycota) to feed on dead plant biomass.</title>
        <authorList>
            <person name="Atanasova L."/>
            <person name="Chenthamara K."/>
            <person name="Zhang J."/>
            <person name="Grujic M."/>
            <person name="Henrissat B."/>
            <person name="Kuo A."/>
            <person name="Aertz A."/>
            <person name="Salamov A."/>
            <person name="Lipzen A."/>
            <person name="Labutti K."/>
            <person name="Barry K."/>
            <person name="Miao Y."/>
            <person name="Rahimi M.J."/>
            <person name="Shen Q."/>
            <person name="Grigoriev I.V."/>
            <person name="Kubicek C.P."/>
            <person name="Druzhinina I.S."/>
        </authorList>
    </citation>
    <scope>NUCLEOTIDE SEQUENCE [LARGE SCALE GENOMIC DNA]</scope>
    <source>
        <strain evidence="9 10">NJAU 4742</strain>
    </source>
</reference>
<dbReference type="InterPro" id="IPR036259">
    <property type="entry name" value="MFS_trans_sf"/>
</dbReference>
<dbReference type="SUPFAM" id="SSF103473">
    <property type="entry name" value="MFS general substrate transporter"/>
    <property type="match status" value="1"/>
</dbReference>